<proteinExistence type="inferred from homology"/>
<dbReference type="SUPFAM" id="SSF117892">
    <property type="entry name" value="Band 7/SPFH domain"/>
    <property type="match status" value="1"/>
</dbReference>
<name>A0AAP0R954_LIQFO</name>
<dbReference type="GO" id="GO:0016020">
    <property type="term" value="C:membrane"/>
    <property type="evidence" value="ECO:0007669"/>
    <property type="project" value="InterPro"/>
</dbReference>
<gene>
    <name evidence="5" type="ORF">L1049_001845</name>
</gene>
<evidence type="ECO:0000256" key="2">
    <source>
        <dbReference type="ARBA" id="ARBA00008164"/>
    </source>
</evidence>
<evidence type="ECO:0000313" key="5">
    <source>
        <dbReference type="EMBL" id="KAK9271486.1"/>
    </source>
</evidence>
<reference evidence="5 6" key="1">
    <citation type="journal article" date="2024" name="Plant J.">
        <title>Genome sequences and population genomics reveal climatic adaptation and genomic divergence between two closely related sweetgum species.</title>
        <authorList>
            <person name="Xu W.Q."/>
            <person name="Ren C.Q."/>
            <person name="Zhang X.Y."/>
            <person name="Comes H.P."/>
            <person name="Liu X.H."/>
            <person name="Li Y.G."/>
            <person name="Kettle C.J."/>
            <person name="Jalonen R."/>
            <person name="Gaisberger H."/>
            <person name="Ma Y.Z."/>
            <person name="Qiu Y.X."/>
        </authorList>
    </citation>
    <scope>NUCLEOTIDE SEQUENCE [LARGE SCALE GENOMIC DNA]</scope>
    <source>
        <strain evidence="5">Hangzhou</strain>
    </source>
</reference>
<feature type="domain" description="Band 7" evidence="4">
    <location>
        <begin position="71"/>
        <end position="231"/>
    </location>
</feature>
<dbReference type="SMART" id="SM00244">
    <property type="entry name" value="PHB"/>
    <property type="match status" value="1"/>
</dbReference>
<dbReference type="InterPro" id="IPR001107">
    <property type="entry name" value="Band_7"/>
</dbReference>
<dbReference type="AlphaFoldDB" id="A0AAP0R954"/>
<keyword evidence="6" id="KW-1185">Reference proteome</keyword>
<dbReference type="InterPro" id="IPR032435">
    <property type="entry name" value="STML2-like_C"/>
</dbReference>
<dbReference type="PANTHER" id="PTHR43327:SF10">
    <property type="entry name" value="STOMATIN-LIKE PROTEIN 2, MITOCHONDRIAL"/>
    <property type="match status" value="1"/>
</dbReference>
<sequence length="371" mass="41120">MRFFSKINSHNTLQSLQKLRQPASNRRELSTSSSSLILRKSSPFANQTSLHPSPISLPFATSVRHLHFSPFFFRIVPEKKAFVVERFGKYSKILDPGFNWLVPFVDRVAYVHSLKEQAILIPDQCGITKDNVSIAIDGVLYVKIVDAELASYGAEDPIYAVTKIAQTTMRSELGKITLDKTFEDRTRLNENILNAINDRPLRRDWGIVCLRYEIRDITPPKGVSLVMEKQAEAERKKRAQILVSEGKRQACINVADGKKSSVILESEAAKLDQVNRAKGEANAIFARAQATAKGISVVSKAINDNGGEEAVSLRVAEQYTRAFGEIAKEGTMVLLPSDAADPSSMTAQALTIYKSLMGKWKPNSSTSECKA</sequence>
<dbReference type="GO" id="GO:0005739">
    <property type="term" value="C:mitochondrion"/>
    <property type="evidence" value="ECO:0007669"/>
    <property type="project" value="UniProtKB-SubCell"/>
</dbReference>
<comment type="caution">
    <text evidence="5">The sequence shown here is derived from an EMBL/GenBank/DDBJ whole genome shotgun (WGS) entry which is preliminary data.</text>
</comment>
<dbReference type="PRINTS" id="PR00721">
    <property type="entry name" value="STOMATIN"/>
</dbReference>
<keyword evidence="3" id="KW-0496">Mitochondrion</keyword>
<dbReference type="Pfam" id="PF01145">
    <property type="entry name" value="Band_7"/>
    <property type="match status" value="1"/>
</dbReference>
<comment type="similarity">
    <text evidence="2">Belongs to the band 7/mec-2 family.</text>
</comment>
<dbReference type="InterPro" id="IPR001972">
    <property type="entry name" value="Stomatin_HflK_fam"/>
</dbReference>
<dbReference type="Pfam" id="PF16200">
    <property type="entry name" value="Band_7_C"/>
    <property type="match status" value="1"/>
</dbReference>
<dbReference type="Gene3D" id="3.30.479.30">
    <property type="entry name" value="Band 7 domain"/>
    <property type="match status" value="1"/>
</dbReference>
<dbReference type="CDD" id="cd08829">
    <property type="entry name" value="SPFH_paraslipin"/>
    <property type="match status" value="1"/>
</dbReference>
<evidence type="ECO:0000259" key="4">
    <source>
        <dbReference type="SMART" id="SM00244"/>
    </source>
</evidence>
<dbReference type="EMBL" id="JBBPBK010000013">
    <property type="protein sequence ID" value="KAK9271486.1"/>
    <property type="molecule type" value="Genomic_DNA"/>
</dbReference>
<dbReference type="InterPro" id="IPR036013">
    <property type="entry name" value="Band_7/SPFH_dom_sf"/>
</dbReference>
<evidence type="ECO:0000256" key="3">
    <source>
        <dbReference type="ARBA" id="ARBA00023128"/>
    </source>
</evidence>
<evidence type="ECO:0000313" key="6">
    <source>
        <dbReference type="Proteomes" id="UP001415857"/>
    </source>
</evidence>
<dbReference type="InterPro" id="IPR050710">
    <property type="entry name" value="Band7/mec-2_domain"/>
</dbReference>
<organism evidence="5 6">
    <name type="scientific">Liquidambar formosana</name>
    <name type="common">Formosan gum</name>
    <dbReference type="NCBI Taxonomy" id="63359"/>
    <lineage>
        <taxon>Eukaryota</taxon>
        <taxon>Viridiplantae</taxon>
        <taxon>Streptophyta</taxon>
        <taxon>Embryophyta</taxon>
        <taxon>Tracheophyta</taxon>
        <taxon>Spermatophyta</taxon>
        <taxon>Magnoliopsida</taxon>
        <taxon>eudicotyledons</taxon>
        <taxon>Gunneridae</taxon>
        <taxon>Pentapetalae</taxon>
        <taxon>Saxifragales</taxon>
        <taxon>Altingiaceae</taxon>
        <taxon>Liquidambar</taxon>
    </lineage>
</organism>
<comment type="subcellular location">
    <subcellularLocation>
        <location evidence="1">Mitochondrion</location>
    </subcellularLocation>
</comment>
<dbReference type="Proteomes" id="UP001415857">
    <property type="component" value="Unassembled WGS sequence"/>
</dbReference>
<protein>
    <recommendedName>
        <fullName evidence="4">Band 7 domain-containing protein</fullName>
    </recommendedName>
</protein>
<accession>A0AAP0R954</accession>
<evidence type="ECO:0000256" key="1">
    <source>
        <dbReference type="ARBA" id="ARBA00004173"/>
    </source>
</evidence>
<dbReference type="GO" id="GO:0007005">
    <property type="term" value="P:mitochondrion organization"/>
    <property type="evidence" value="ECO:0007669"/>
    <property type="project" value="TreeGrafter"/>
</dbReference>
<dbReference type="PANTHER" id="PTHR43327">
    <property type="entry name" value="STOMATIN-LIKE PROTEIN 2, MITOCHONDRIAL"/>
    <property type="match status" value="1"/>
</dbReference>